<keyword evidence="9" id="KW-0812">Transmembrane</keyword>
<dbReference type="InterPro" id="IPR036138">
    <property type="entry name" value="PBP_dimer_sf"/>
</dbReference>
<evidence type="ECO:0000256" key="8">
    <source>
        <dbReference type="ARBA" id="ARBA00022670"/>
    </source>
</evidence>
<protein>
    <recommendedName>
        <fullName evidence="4 19">Beta-lactamase</fullName>
        <ecNumber evidence="4 19">3.5.2.6</ecNumber>
    </recommendedName>
</protein>
<keyword evidence="14" id="KW-1133">Transmembrane helix</keyword>
<dbReference type="GO" id="GO:0008360">
    <property type="term" value="P:regulation of cell shape"/>
    <property type="evidence" value="ECO:0007669"/>
    <property type="project" value="UniProtKB-KW"/>
</dbReference>
<evidence type="ECO:0000313" key="23">
    <source>
        <dbReference type="Proteomes" id="UP000031643"/>
    </source>
</evidence>
<dbReference type="EC" id="3.5.2.6" evidence="4 19"/>
<dbReference type="EMBL" id="AP014648">
    <property type="protein sequence ID" value="BAQ17078.1"/>
    <property type="molecule type" value="Genomic_DNA"/>
</dbReference>
<keyword evidence="12" id="KW-0133">Cell shape</keyword>
<keyword evidence="17" id="KW-0961">Cell wall biogenesis/degradation</keyword>
<evidence type="ECO:0000256" key="19">
    <source>
        <dbReference type="RuleBase" id="RU361140"/>
    </source>
</evidence>
<dbReference type="GO" id="GO:0009252">
    <property type="term" value="P:peptidoglycan biosynthetic process"/>
    <property type="evidence" value="ECO:0007669"/>
    <property type="project" value="UniProtKB-KW"/>
</dbReference>
<dbReference type="Pfam" id="PF03717">
    <property type="entry name" value="PBP_dimer"/>
    <property type="match status" value="1"/>
</dbReference>
<dbReference type="GO" id="GO:0006508">
    <property type="term" value="P:proteolysis"/>
    <property type="evidence" value="ECO:0007669"/>
    <property type="project" value="UniProtKB-KW"/>
</dbReference>
<dbReference type="SUPFAM" id="SSF56519">
    <property type="entry name" value="Penicillin binding protein dimerisation domain"/>
    <property type="match status" value="1"/>
</dbReference>
<keyword evidence="15" id="KW-0472">Membrane</keyword>
<evidence type="ECO:0000256" key="2">
    <source>
        <dbReference type="ARBA" id="ARBA00004236"/>
    </source>
</evidence>
<dbReference type="GO" id="GO:0008658">
    <property type="term" value="F:penicillin binding"/>
    <property type="evidence" value="ECO:0007669"/>
    <property type="project" value="InterPro"/>
</dbReference>
<feature type="domain" description="Penicillin-binding protein transpeptidase" evidence="20">
    <location>
        <begin position="276"/>
        <end position="598"/>
    </location>
</feature>
<dbReference type="InterPro" id="IPR001460">
    <property type="entry name" value="PCN-bd_Tpept"/>
</dbReference>
<evidence type="ECO:0000256" key="13">
    <source>
        <dbReference type="ARBA" id="ARBA00022984"/>
    </source>
</evidence>
<dbReference type="GO" id="GO:0008800">
    <property type="term" value="F:beta-lactamase activity"/>
    <property type="evidence" value="ECO:0007669"/>
    <property type="project" value="UniProtKB-UniRule"/>
</dbReference>
<accession>A0A0A8K284</accession>
<dbReference type="RefSeq" id="WP_052464232.1">
    <property type="nucleotide sequence ID" value="NZ_AP014648.1"/>
</dbReference>
<dbReference type="InterPro" id="IPR017790">
    <property type="entry name" value="Penicillin-binding_protein_2"/>
</dbReference>
<feature type="modified residue" description="N6-carboxylysine" evidence="18">
    <location>
        <position position="337"/>
    </location>
</feature>
<keyword evidence="5" id="KW-1003">Cell membrane</keyword>
<keyword evidence="10" id="KW-0732">Signal</keyword>
<evidence type="ECO:0000313" key="22">
    <source>
        <dbReference type="EMBL" id="BAQ17078.1"/>
    </source>
</evidence>
<dbReference type="Gene3D" id="3.40.710.10">
    <property type="entry name" value="DD-peptidase/beta-lactamase superfamily"/>
    <property type="match status" value="1"/>
</dbReference>
<dbReference type="InterPro" id="IPR005311">
    <property type="entry name" value="PBP_dimer"/>
</dbReference>
<dbReference type="GO" id="GO:0071972">
    <property type="term" value="F:peptidoglycan L,D-transpeptidase activity"/>
    <property type="evidence" value="ECO:0007669"/>
    <property type="project" value="TreeGrafter"/>
</dbReference>
<sequence>MRRSKALHYGAKKKPDYVRKQSYRFSRRALLVGGAQAGLFGLLGWRLHQLQIKEASDYRLLSDENRLMIQLAAPSRGSIRDRTGAILAEDKENLRLLVVPAFSKNLPETLDRLSRIVDIPRGARDRVMRAAARQSGYYPVLVAEGLTWRQFALLNVLAPQIPGMQTDRSSYRKYHHARPMAHLVGYVGMAGKEEVDLDPVMRLPGFRAGRAGVEKTFDEQLRGTPGTLKFEVDSRGRVVRELGSTPSTPGKDLVLSIDHHLQAVAQERLKEHRVASIVVLDVETGGILALASTPTFDPNEVVFKVDPKAWGRIARAKDQPLQNRAIRGQYPPGSTFKVVTALAGLHAGVINPRETMSCPGVYRLGRARFRCWRAHGGGINLHEAIKQSCDVYFYETAKRMGIDHLAAVARHLGMGRVYDCGLPGQKEGIIPDVAWKRAHLMEPWYGGETVIAGIGQGFVSSTPLQLAVMAARVATGRAVLPKLVLTPDDPEPDWPALQLDPSHLAAVRSGMFGVVNEPRGTARRSALKIPDVQMAGKTGTSQVVNAYNEHKLSPYERETHALFIAYAPADKPRYAAACVVEHGGGGSSAAAPIVKDVMTEALLRDSAKAPAFVGLSRDEVARQVAVAGDDG</sequence>
<evidence type="ECO:0000256" key="9">
    <source>
        <dbReference type="ARBA" id="ARBA00022692"/>
    </source>
</evidence>
<comment type="catalytic activity">
    <reaction evidence="19">
        <text>a beta-lactam + H2O = a substituted beta-amino acid</text>
        <dbReference type="Rhea" id="RHEA:20401"/>
        <dbReference type="ChEBI" id="CHEBI:15377"/>
        <dbReference type="ChEBI" id="CHEBI:35627"/>
        <dbReference type="ChEBI" id="CHEBI:140347"/>
        <dbReference type="EC" id="3.5.2.6"/>
    </reaction>
</comment>
<evidence type="ECO:0000256" key="17">
    <source>
        <dbReference type="ARBA" id="ARBA00023316"/>
    </source>
</evidence>
<keyword evidence="7" id="KW-0121">Carboxypeptidase</keyword>
<evidence type="ECO:0000256" key="15">
    <source>
        <dbReference type="ARBA" id="ARBA00023136"/>
    </source>
</evidence>
<dbReference type="PANTHER" id="PTHR30627">
    <property type="entry name" value="PEPTIDOGLYCAN D,D-TRANSPEPTIDASE"/>
    <property type="match status" value="1"/>
</dbReference>
<evidence type="ECO:0000256" key="6">
    <source>
        <dbReference type="ARBA" id="ARBA00022519"/>
    </source>
</evidence>
<evidence type="ECO:0000256" key="10">
    <source>
        <dbReference type="ARBA" id="ARBA00022729"/>
    </source>
</evidence>
<dbReference type="InterPro" id="IPR050515">
    <property type="entry name" value="Beta-lactam/transpept"/>
</dbReference>
<evidence type="ECO:0000256" key="1">
    <source>
        <dbReference type="ARBA" id="ARBA00004167"/>
    </source>
</evidence>
<evidence type="ECO:0000256" key="14">
    <source>
        <dbReference type="ARBA" id="ARBA00022989"/>
    </source>
</evidence>
<dbReference type="GO" id="GO:0071555">
    <property type="term" value="P:cell wall organization"/>
    <property type="evidence" value="ECO:0007669"/>
    <property type="project" value="UniProtKB-KW"/>
</dbReference>
<dbReference type="Proteomes" id="UP000031643">
    <property type="component" value="Chromosome"/>
</dbReference>
<evidence type="ECO:0000259" key="20">
    <source>
        <dbReference type="Pfam" id="PF00905"/>
    </source>
</evidence>
<reference evidence="22 23" key="1">
    <citation type="submission" date="2014-09" db="EMBL/GenBank/DDBJ databases">
        <title>Genome sequencing of Methyloceanibacter caenitepidi Gela4.</title>
        <authorList>
            <person name="Takeuchi M."/>
            <person name="Susumu S."/>
            <person name="Kamagata Y."/>
            <person name="Oshima K."/>
            <person name="Hattori M."/>
            <person name="Iwasaki W."/>
        </authorList>
    </citation>
    <scope>NUCLEOTIDE SEQUENCE [LARGE SCALE GENOMIC DNA]</scope>
    <source>
        <strain evidence="22 23">Gela4</strain>
    </source>
</reference>
<evidence type="ECO:0000256" key="16">
    <source>
        <dbReference type="ARBA" id="ARBA00023251"/>
    </source>
</evidence>
<evidence type="ECO:0000256" key="7">
    <source>
        <dbReference type="ARBA" id="ARBA00022645"/>
    </source>
</evidence>
<feature type="domain" description="Penicillin-binding protein dimerisation" evidence="21">
    <location>
        <begin position="73"/>
        <end position="242"/>
    </location>
</feature>
<dbReference type="PROSITE" id="PS00337">
    <property type="entry name" value="BETA_LACTAMASE_D"/>
    <property type="match status" value="1"/>
</dbReference>
<dbReference type="NCBIfam" id="TIGR03423">
    <property type="entry name" value="pbp2_mrdA"/>
    <property type="match status" value="1"/>
</dbReference>
<comment type="similarity">
    <text evidence="3 19">Belongs to the class-D beta-lactamase family.</text>
</comment>
<dbReference type="Pfam" id="PF00905">
    <property type="entry name" value="Transpeptidase"/>
    <property type="match status" value="1"/>
</dbReference>
<evidence type="ECO:0000256" key="3">
    <source>
        <dbReference type="ARBA" id="ARBA00007898"/>
    </source>
</evidence>
<dbReference type="SUPFAM" id="SSF56601">
    <property type="entry name" value="beta-lactamase/transpeptidase-like"/>
    <property type="match status" value="1"/>
</dbReference>
<dbReference type="GO" id="GO:0046677">
    <property type="term" value="P:response to antibiotic"/>
    <property type="evidence" value="ECO:0007669"/>
    <property type="project" value="UniProtKB-UniRule"/>
</dbReference>
<keyword evidence="23" id="KW-1185">Reference proteome</keyword>
<evidence type="ECO:0000256" key="11">
    <source>
        <dbReference type="ARBA" id="ARBA00022801"/>
    </source>
</evidence>
<dbReference type="PANTHER" id="PTHR30627:SF2">
    <property type="entry name" value="PEPTIDOGLYCAN D,D-TRANSPEPTIDASE MRDA"/>
    <property type="match status" value="1"/>
</dbReference>
<comment type="subcellular location">
    <subcellularLocation>
        <location evidence="2">Cell membrane</location>
    </subcellularLocation>
    <subcellularLocation>
        <location evidence="1">Membrane</location>
        <topology evidence="1">Single-pass membrane protein</topology>
    </subcellularLocation>
</comment>
<proteinExistence type="inferred from homology"/>
<dbReference type="Gene3D" id="3.90.1310.10">
    <property type="entry name" value="Penicillin-binding protein 2a (Domain 2)"/>
    <property type="match status" value="1"/>
</dbReference>
<dbReference type="InterPro" id="IPR002137">
    <property type="entry name" value="Beta-lactam_class-D_AS"/>
</dbReference>
<keyword evidence="6" id="KW-0997">Cell inner membrane</keyword>
<organism evidence="22 23">
    <name type="scientific">Methyloceanibacter caenitepidi</name>
    <dbReference type="NCBI Taxonomy" id="1384459"/>
    <lineage>
        <taxon>Bacteria</taxon>
        <taxon>Pseudomonadati</taxon>
        <taxon>Pseudomonadota</taxon>
        <taxon>Alphaproteobacteria</taxon>
        <taxon>Hyphomicrobiales</taxon>
        <taxon>Hyphomicrobiaceae</taxon>
        <taxon>Methyloceanibacter</taxon>
    </lineage>
</organism>
<evidence type="ECO:0000256" key="5">
    <source>
        <dbReference type="ARBA" id="ARBA00022475"/>
    </source>
</evidence>
<keyword evidence="8" id="KW-0645">Protease</keyword>
<evidence type="ECO:0000259" key="21">
    <source>
        <dbReference type="Pfam" id="PF03717"/>
    </source>
</evidence>
<dbReference type="AlphaFoldDB" id="A0A0A8K284"/>
<keyword evidence="11 19" id="KW-0378">Hydrolase</keyword>
<dbReference type="InterPro" id="IPR012338">
    <property type="entry name" value="Beta-lactam/transpept-like"/>
</dbReference>
<dbReference type="GO" id="GO:0005886">
    <property type="term" value="C:plasma membrane"/>
    <property type="evidence" value="ECO:0007669"/>
    <property type="project" value="UniProtKB-SubCell"/>
</dbReference>
<dbReference type="GO" id="GO:0009002">
    <property type="term" value="F:serine-type D-Ala-D-Ala carboxypeptidase activity"/>
    <property type="evidence" value="ECO:0007669"/>
    <property type="project" value="InterPro"/>
</dbReference>
<keyword evidence="16 19" id="KW-0046">Antibiotic resistance</keyword>
<evidence type="ECO:0000256" key="18">
    <source>
        <dbReference type="PIRSR" id="PIRSR602137-50"/>
    </source>
</evidence>
<feature type="active site" description="Acyl-ester intermediate" evidence="18">
    <location>
        <position position="334"/>
    </location>
</feature>
<name>A0A0A8K284_9HYPH</name>
<gene>
    <name evidence="22" type="ORF">GL4_1623</name>
</gene>
<dbReference type="HOGENOM" id="CLU_009289_1_2_5"/>
<keyword evidence="13" id="KW-0573">Peptidoglycan synthesis</keyword>
<dbReference type="GO" id="GO:0017001">
    <property type="term" value="P:antibiotic catabolic process"/>
    <property type="evidence" value="ECO:0007669"/>
    <property type="project" value="InterPro"/>
</dbReference>
<evidence type="ECO:0000256" key="4">
    <source>
        <dbReference type="ARBA" id="ARBA00012865"/>
    </source>
</evidence>
<evidence type="ECO:0000256" key="12">
    <source>
        <dbReference type="ARBA" id="ARBA00022960"/>
    </source>
</evidence>
<dbReference type="KEGG" id="mcg:GL4_1623"/>
<dbReference type="STRING" id="1384459.GL4_1623"/>